<dbReference type="PANTHER" id="PTHR10266:SF3">
    <property type="entry name" value="CYTOCHROME C1, HEME PROTEIN, MITOCHONDRIAL"/>
    <property type="match status" value="1"/>
</dbReference>
<dbReference type="InterPro" id="IPR002326">
    <property type="entry name" value="Cyt_c1"/>
</dbReference>
<evidence type="ECO:0000256" key="4">
    <source>
        <dbReference type="ARBA" id="ARBA00022617"/>
    </source>
</evidence>
<feature type="binding site" description="covalent" evidence="14">
    <location>
        <position position="73"/>
    </location>
    <ligand>
        <name>heme c</name>
        <dbReference type="ChEBI" id="CHEBI:61717"/>
    </ligand>
</feature>
<keyword evidence="10 15" id="KW-1133">Transmembrane helix</keyword>
<dbReference type="GO" id="GO:0020037">
    <property type="term" value="F:heme binding"/>
    <property type="evidence" value="ECO:0007669"/>
    <property type="project" value="InterPro"/>
</dbReference>
<evidence type="ECO:0000256" key="11">
    <source>
        <dbReference type="ARBA" id="ARBA00023004"/>
    </source>
</evidence>
<evidence type="ECO:0000313" key="17">
    <source>
        <dbReference type="Proteomes" id="UP001157974"/>
    </source>
</evidence>
<evidence type="ECO:0000256" key="10">
    <source>
        <dbReference type="ARBA" id="ARBA00022989"/>
    </source>
</evidence>
<sequence>MSSLGKLVGRGLAVAGIGAAGVVGYGVYSPVYANDEVLHPPAYAWEHIGPFQKFDARAIRRGYEVYKNVCSSCHSMKFLHYRNLVGVAFTEDEAKILAADTEVEDGPNDEGEMFTRPGRLSDKFPDPYANEEAARYANNGALPPDLSCVVKAREAKEDYIFALLTGYRDPPDGVVVREGLHYNPYFTGGGIAMARALYDGGVDYDDGTPATTSQMAKDVSVFLTWASNPEHDVKKQWGSHMLMTLAVFTPFIIWFKRFRFSPYKYKRLVFRDQW</sequence>
<keyword evidence="13 15" id="KW-0472">Membrane</keyword>
<gene>
    <name evidence="16" type="ORF">NDN08_005633</name>
</gene>
<evidence type="ECO:0000256" key="1">
    <source>
        <dbReference type="ARBA" id="ARBA00004273"/>
    </source>
</evidence>
<reference evidence="16 17" key="1">
    <citation type="journal article" date="2023" name="Nat. Commun.">
        <title>Origin of minicircular mitochondrial genomes in red algae.</title>
        <authorList>
            <person name="Lee Y."/>
            <person name="Cho C.H."/>
            <person name="Lee Y.M."/>
            <person name="Park S.I."/>
            <person name="Yang J.H."/>
            <person name="West J.A."/>
            <person name="Bhattacharya D."/>
            <person name="Yoon H.S."/>
        </authorList>
    </citation>
    <scope>NUCLEOTIDE SEQUENCE [LARGE SCALE GENOMIC DNA]</scope>
    <source>
        <strain evidence="16 17">CCMP1338</strain>
        <tissue evidence="16">Whole cell</tissue>
    </source>
</reference>
<dbReference type="GO" id="GO:0006122">
    <property type="term" value="P:mitochondrial electron transport, ubiquinol to cytochrome c"/>
    <property type="evidence" value="ECO:0007669"/>
    <property type="project" value="TreeGrafter"/>
</dbReference>
<evidence type="ECO:0000256" key="7">
    <source>
        <dbReference type="ARBA" id="ARBA00022723"/>
    </source>
</evidence>
<evidence type="ECO:0000256" key="6">
    <source>
        <dbReference type="ARBA" id="ARBA00022692"/>
    </source>
</evidence>
<evidence type="ECO:0008006" key="18">
    <source>
        <dbReference type="Google" id="ProtNLM"/>
    </source>
</evidence>
<keyword evidence="8" id="KW-0999">Mitochondrion inner membrane</keyword>
<feature type="binding site" description="covalent" evidence="14">
    <location>
        <position position="193"/>
    </location>
    <ligand>
        <name>heme c</name>
        <dbReference type="ChEBI" id="CHEBI:61717"/>
    </ligand>
</feature>
<keyword evidence="9" id="KW-0249">Electron transport</keyword>
<dbReference type="InterPro" id="IPR036909">
    <property type="entry name" value="Cyt_c-like_dom_sf"/>
</dbReference>
<comment type="cofactor">
    <cofactor evidence="14">
        <name>heme c</name>
        <dbReference type="ChEBI" id="CHEBI:61717"/>
    </cofactor>
    <text evidence="14">Binds 1 heme c group covalently per subunit.</text>
</comment>
<keyword evidence="11 14" id="KW-0408">Iron</keyword>
<feature type="transmembrane region" description="Helical" evidence="15">
    <location>
        <begin position="237"/>
        <end position="255"/>
    </location>
</feature>
<dbReference type="PRINTS" id="PR00603">
    <property type="entry name" value="CYTOCHROMEC1"/>
</dbReference>
<evidence type="ECO:0000256" key="5">
    <source>
        <dbReference type="ARBA" id="ARBA00022660"/>
    </source>
</evidence>
<dbReference type="Gene3D" id="1.10.760.10">
    <property type="entry name" value="Cytochrome c-like domain"/>
    <property type="match status" value="1"/>
</dbReference>
<evidence type="ECO:0000256" key="12">
    <source>
        <dbReference type="ARBA" id="ARBA00023128"/>
    </source>
</evidence>
<evidence type="ECO:0000256" key="13">
    <source>
        <dbReference type="ARBA" id="ARBA00023136"/>
    </source>
</evidence>
<comment type="subcellular location">
    <subcellularLocation>
        <location evidence="1">Mitochondrion inner membrane</location>
    </subcellularLocation>
</comment>
<evidence type="ECO:0000256" key="2">
    <source>
        <dbReference type="ARBA" id="ARBA00006488"/>
    </source>
</evidence>
<dbReference type="Pfam" id="PF02167">
    <property type="entry name" value="Cytochrom_C1"/>
    <property type="match status" value="1"/>
</dbReference>
<dbReference type="Proteomes" id="UP001157974">
    <property type="component" value="Unassembled WGS sequence"/>
</dbReference>
<dbReference type="InterPro" id="IPR021157">
    <property type="entry name" value="Cyt_c1_TM_anchor_C"/>
</dbReference>
<dbReference type="Gene3D" id="1.20.5.100">
    <property type="entry name" value="Cytochrome c1, transmembrane anchor, C-terminal"/>
    <property type="match status" value="1"/>
</dbReference>
<feature type="binding site" description="covalent" evidence="14">
    <location>
        <position position="70"/>
    </location>
    <ligand>
        <name>heme c</name>
        <dbReference type="ChEBI" id="CHEBI:61717"/>
    </ligand>
</feature>
<comment type="similarity">
    <text evidence="2">Belongs to the cytochrome c family.</text>
</comment>
<organism evidence="16 17">
    <name type="scientific">Rhodosorus marinus</name>
    <dbReference type="NCBI Taxonomy" id="101924"/>
    <lineage>
        <taxon>Eukaryota</taxon>
        <taxon>Rhodophyta</taxon>
        <taxon>Stylonematophyceae</taxon>
        <taxon>Stylonematales</taxon>
        <taxon>Stylonemataceae</taxon>
        <taxon>Rhodosorus</taxon>
    </lineage>
</organism>
<dbReference type="SUPFAM" id="SSF81496">
    <property type="entry name" value="Cytochrome c1 subunit of cytochrome bc1 complex (Ubiquinol-cytochrome c reductase), transmembrane anchor"/>
    <property type="match status" value="1"/>
</dbReference>
<keyword evidence="4 14" id="KW-0349">Heme</keyword>
<keyword evidence="5" id="KW-0679">Respiratory chain</keyword>
<dbReference type="EMBL" id="JAMWBK010000001">
    <property type="protein sequence ID" value="KAJ8908933.1"/>
    <property type="molecule type" value="Genomic_DNA"/>
</dbReference>
<dbReference type="PANTHER" id="PTHR10266">
    <property type="entry name" value="CYTOCHROME C1"/>
    <property type="match status" value="1"/>
</dbReference>
<evidence type="ECO:0000256" key="14">
    <source>
        <dbReference type="PIRSR" id="PIRSR602326-1"/>
    </source>
</evidence>
<keyword evidence="7 14" id="KW-0479">Metal-binding</keyword>
<evidence type="ECO:0000313" key="16">
    <source>
        <dbReference type="EMBL" id="KAJ8908933.1"/>
    </source>
</evidence>
<feature type="transmembrane region" description="Helical" evidence="15">
    <location>
        <begin position="7"/>
        <end position="28"/>
    </location>
</feature>
<dbReference type="GO" id="GO:0046872">
    <property type="term" value="F:metal ion binding"/>
    <property type="evidence" value="ECO:0007669"/>
    <property type="project" value="UniProtKB-KW"/>
</dbReference>
<proteinExistence type="inferred from homology"/>
<evidence type="ECO:0000256" key="8">
    <source>
        <dbReference type="ARBA" id="ARBA00022792"/>
    </source>
</evidence>
<keyword evidence="12" id="KW-0496">Mitochondrion</keyword>
<evidence type="ECO:0000256" key="3">
    <source>
        <dbReference type="ARBA" id="ARBA00022448"/>
    </source>
</evidence>
<keyword evidence="6 15" id="KW-0812">Transmembrane</keyword>
<protein>
    <recommendedName>
        <fullName evidence="18">Cytochrome c domain-containing protein</fullName>
    </recommendedName>
</protein>
<dbReference type="SUPFAM" id="SSF46626">
    <property type="entry name" value="Cytochrome c"/>
    <property type="match status" value="1"/>
</dbReference>
<keyword evidence="17" id="KW-1185">Reference proteome</keyword>
<accession>A0AAV8V4M0</accession>
<dbReference type="GO" id="GO:0009055">
    <property type="term" value="F:electron transfer activity"/>
    <property type="evidence" value="ECO:0007669"/>
    <property type="project" value="InterPro"/>
</dbReference>
<comment type="caution">
    <text evidence="16">The sequence shown here is derived from an EMBL/GenBank/DDBJ whole genome shotgun (WGS) entry which is preliminary data.</text>
</comment>
<dbReference type="AlphaFoldDB" id="A0AAV8V4M0"/>
<dbReference type="FunFam" id="1.10.760.10:FF:000002">
    <property type="entry name" value="Cytochrome c1, heme protein"/>
    <property type="match status" value="1"/>
</dbReference>
<dbReference type="GO" id="GO:0005743">
    <property type="term" value="C:mitochondrial inner membrane"/>
    <property type="evidence" value="ECO:0007669"/>
    <property type="project" value="UniProtKB-SubCell"/>
</dbReference>
<keyword evidence="3" id="KW-0813">Transport</keyword>
<evidence type="ECO:0000256" key="15">
    <source>
        <dbReference type="SAM" id="Phobius"/>
    </source>
</evidence>
<feature type="binding site" description="covalent" evidence="14">
    <location>
        <position position="74"/>
    </location>
    <ligand>
        <name>heme c</name>
        <dbReference type="ChEBI" id="CHEBI:61717"/>
    </ligand>
</feature>
<name>A0AAV8V4M0_9RHOD</name>
<evidence type="ECO:0000256" key="9">
    <source>
        <dbReference type="ARBA" id="ARBA00022982"/>
    </source>
</evidence>